<name>A0A3N9XIK0_9ACTN</name>
<dbReference type="AlphaFoldDB" id="A0A3N9XIK0"/>
<dbReference type="Pfam" id="PF13814">
    <property type="entry name" value="Replic_Relax"/>
    <property type="match status" value="1"/>
</dbReference>
<proteinExistence type="predicted"/>
<feature type="compositionally biased region" description="Basic and acidic residues" evidence="1">
    <location>
        <begin position="1"/>
        <end position="12"/>
    </location>
</feature>
<gene>
    <name evidence="2" type="ORF">DDE19_27965</name>
</gene>
<sequence>MSGDTETRHLPEGEPSTGDTPLTAPRPTNRRPTPAHTLIDVSHRLRPRDYTIAALLDEHGTLTTEHLTAVLFSNPTTCRHRLHLLRRLGFIDRFIRNRPGAPDPVCWLPGLLSSRYVALSRDEHPPTARAVRERQDRIYASPTLRHLLAVNDVFVALLVHARHRPGAALTRWWSERTTAAAFGHRIKPDGHGVWTDGDQETGFFLELDRGTEPIGRLVDKLASHRKLHAEGGPHYPLLFVLPSRLREQNLHRRLADRPEPTLIVATTSPESGSDPAGPVWRLAGNGRHRLTLADLPSSHGPPGPLTPGPARPEDHPLRLVVDVTS</sequence>
<feature type="compositionally biased region" description="Pro residues" evidence="1">
    <location>
        <begin position="299"/>
        <end position="310"/>
    </location>
</feature>
<evidence type="ECO:0000256" key="1">
    <source>
        <dbReference type="SAM" id="MobiDB-lite"/>
    </source>
</evidence>
<dbReference type="InterPro" id="IPR025855">
    <property type="entry name" value="Replic_Relax"/>
</dbReference>
<dbReference type="Proteomes" id="UP000278981">
    <property type="component" value="Unassembled WGS sequence"/>
</dbReference>
<comment type="caution">
    <text evidence="2">The sequence shown here is derived from an EMBL/GenBank/DDBJ whole genome shotgun (WGS) entry which is preliminary data.</text>
</comment>
<feature type="region of interest" description="Disordered" evidence="1">
    <location>
        <begin position="291"/>
        <end position="316"/>
    </location>
</feature>
<dbReference type="RefSeq" id="WP_124822260.1">
    <property type="nucleotide sequence ID" value="NZ_QDGB01000343.1"/>
</dbReference>
<reference evidence="2 3" key="1">
    <citation type="submission" date="2018-04" db="EMBL/GenBank/DDBJ databases">
        <title>Micromonosporas from Atacama Desert.</title>
        <authorList>
            <person name="Carro L."/>
            <person name="Klenk H.-P."/>
            <person name="Goodfellow M."/>
        </authorList>
    </citation>
    <scope>NUCLEOTIDE SEQUENCE [LARGE SCALE GENOMIC DNA]</scope>
    <source>
        <strain evidence="2 3">LB19</strain>
    </source>
</reference>
<accession>A0A3N9XIK0</accession>
<feature type="region of interest" description="Disordered" evidence="1">
    <location>
        <begin position="1"/>
        <end position="34"/>
    </location>
</feature>
<dbReference type="OrthoDB" id="2562278at2"/>
<evidence type="ECO:0000313" key="3">
    <source>
        <dbReference type="Proteomes" id="UP000278981"/>
    </source>
</evidence>
<organism evidence="2 3">
    <name type="scientific">Micromonospora ureilytica</name>
    <dbReference type="NCBI Taxonomy" id="709868"/>
    <lineage>
        <taxon>Bacteria</taxon>
        <taxon>Bacillati</taxon>
        <taxon>Actinomycetota</taxon>
        <taxon>Actinomycetes</taxon>
        <taxon>Micromonosporales</taxon>
        <taxon>Micromonosporaceae</taxon>
        <taxon>Micromonospora</taxon>
    </lineage>
</organism>
<protein>
    <submittedName>
        <fullName evidence="2">Uncharacterized protein</fullName>
    </submittedName>
</protein>
<dbReference type="EMBL" id="QDGB01000343">
    <property type="protein sequence ID" value="RQX12699.1"/>
    <property type="molecule type" value="Genomic_DNA"/>
</dbReference>
<feature type="compositionally biased region" description="Low complexity" evidence="1">
    <location>
        <begin position="20"/>
        <end position="34"/>
    </location>
</feature>
<evidence type="ECO:0000313" key="2">
    <source>
        <dbReference type="EMBL" id="RQX12699.1"/>
    </source>
</evidence>